<keyword evidence="5 6" id="KW-0472">Membrane</keyword>
<feature type="transmembrane region" description="Helical" evidence="6">
    <location>
        <begin position="71"/>
        <end position="89"/>
    </location>
</feature>
<dbReference type="GO" id="GO:0034755">
    <property type="term" value="P:iron ion transmembrane transport"/>
    <property type="evidence" value="ECO:0007669"/>
    <property type="project" value="TreeGrafter"/>
</dbReference>
<dbReference type="Proteomes" id="UP001187192">
    <property type="component" value="Unassembled WGS sequence"/>
</dbReference>
<evidence type="ECO:0000256" key="5">
    <source>
        <dbReference type="ARBA" id="ARBA00023136"/>
    </source>
</evidence>
<feature type="transmembrane region" description="Helical" evidence="6">
    <location>
        <begin position="279"/>
        <end position="305"/>
    </location>
</feature>
<dbReference type="PANTHER" id="PTHR11706:SF54">
    <property type="entry name" value="METAL TRANSPORTER NRAMP1"/>
    <property type="match status" value="1"/>
</dbReference>
<evidence type="ECO:0000256" key="3">
    <source>
        <dbReference type="ARBA" id="ARBA00022692"/>
    </source>
</evidence>
<proteinExistence type="inferred from homology"/>
<comment type="subcellular location">
    <subcellularLocation>
        <location evidence="1">Membrane</location>
        <topology evidence="1">Multi-pass membrane protein</topology>
    </subcellularLocation>
</comment>
<dbReference type="PANTHER" id="PTHR11706">
    <property type="entry name" value="SOLUTE CARRIER PROTEIN FAMILY 11 MEMBER"/>
    <property type="match status" value="1"/>
</dbReference>
<feature type="transmembrane region" description="Helical" evidence="6">
    <location>
        <begin position="109"/>
        <end position="129"/>
    </location>
</feature>
<dbReference type="InterPro" id="IPR001046">
    <property type="entry name" value="NRAMP_fam"/>
</dbReference>
<feature type="transmembrane region" description="Helical" evidence="6">
    <location>
        <begin position="150"/>
        <end position="174"/>
    </location>
</feature>
<dbReference type="Pfam" id="PF01566">
    <property type="entry name" value="Nramp"/>
    <property type="match status" value="1"/>
</dbReference>
<evidence type="ECO:0000313" key="8">
    <source>
        <dbReference type="Proteomes" id="UP001187192"/>
    </source>
</evidence>
<organism evidence="7 8">
    <name type="scientific">Ficus carica</name>
    <name type="common">Common fig</name>
    <dbReference type="NCBI Taxonomy" id="3494"/>
    <lineage>
        <taxon>Eukaryota</taxon>
        <taxon>Viridiplantae</taxon>
        <taxon>Streptophyta</taxon>
        <taxon>Embryophyta</taxon>
        <taxon>Tracheophyta</taxon>
        <taxon>Spermatophyta</taxon>
        <taxon>Magnoliopsida</taxon>
        <taxon>eudicotyledons</taxon>
        <taxon>Gunneridae</taxon>
        <taxon>Pentapetalae</taxon>
        <taxon>rosids</taxon>
        <taxon>fabids</taxon>
        <taxon>Rosales</taxon>
        <taxon>Moraceae</taxon>
        <taxon>Ficeae</taxon>
        <taxon>Ficus</taxon>
    </lineage>
</organism>
<sequence>MEYPKVPNFILWVLAEIAVVACDIPEVIGTAFALNMLFNVPIWCGVLLTGLSTLVLLALQQYGVRKLEFFIAFLVLTIAACFFVELHYAKPDSKEVLKGLFIPQLKGSGATGLAISLLGAMVMPHNLFLHSALVLSRKIPRSVRGIREACRFYLIESAFALMVAFLINISVISVSGAVCNSSSLNAEDQKSCQDLDLNKASFLLRNVLGSWSSKLFAIALLASGQSSTITGTYAGQYVMQGFLNLRLQPWLRNFLTRSLAIVPSLIVAVIGGSAGAGRLIIIASISVVTWIIGSLIMAINIYYLITAFIKLLLHSHLQTVAAVFLGIFGFSGMAVYLAGIAYLVFRKNKEATHLLAFTTPESRQMAANEQNNASMLCLPREDIVSMQLPKRRSNEDVN</sequence>
<keyword evidence="4 6" id="KW-1133">Transmembrane helix</keyword>
<evidence type="ECO:0000313" key="7">
    <source>
        <dbReference type="EMBL" id="GMN49897.1"/>
    </source>
</evidence>
<keyword evidence="3 6" id="KW-0812">Transmembrane</keyword>
<dbReference type="EMBL" id="BTGU01000032">
    <property type="protein sequence ID" value="GMN49897.1"/>
    <property type="molecule type" value="Genomic_DNA"/>
</dbReference>
<keyword evidence="8" id="KW-1185">Reference proteome</keyword>
<comment type="caution">
    <text evidence="7">The sequence shown here is derived from an EMBL/GenBank/DDBJ whole genome shotgun (WGS) entry which is preliminary data.</text>
</comment>
<dbReference type="PRINTS" id="PR00447">
    <property type="entry name" value="NATRESASSCMP"/>
</dbReference>
<comment type="similarity">
    <text evidence="2">Belongs to the NRAMP (TC 2.A.55) family.</text>
</comment>
<feature type="transmembrane region" description="Helical" evidence="6">
    <location>
        <begin position="317"/>
        <end position="345"/>
    </location>
</feature>
<name>A0AA88AFD8_FICCA</name>
<evidence type="ECO:0000256" key="1">
    <source>
        <dbReference type="ARBA" id="ARBA00004141"/>
    </source>
</evidence>
<evidence type="ECO:0000256" key="4">
    <source>
        <dbReference type="ARBA" id="ARBA00022989"/>
    </source>
</evidence>
<dbReference type="GO" id="GO:0005384">
    <property type="term" value="F:manganese ion transmembrane transporter activity"/>
    <property type="evidence" value="ECO:0007669"/>
    <property type="project" value="TreeGrafter"/>
</dbReference>
<feature type="transmembrane region" description="Helical" evidence="6">
    <location>
        <begin position="9"/>
        <end position="34"/>
    </location>
</feature>
<dbReference type="GO" id="GO:0005886">
    <property type="term" value="C:plasma membrane"/>
    <property type="evidence" value="ECO:0007669"/>
    <property type="project" value="TreeGrafter"/>
</dbReference>
<feature type="transmembrane region" description="Helical" evidence="6">
    <location>
        <begin position="40"/>
        <end position="59"/>
    </location>
</feature>
<dbReference type="NCBIfam" id="NF037982">
    <property type="entry name" value="Nramp_1"/>
    <property type="match status" value="1"/>
</dbReference>
<accession>A0AA88AFD8</accession>
<dbReference type="AlphaFoldDB" id="A0AA88AFD8"/>
<gene>
    <name evidence="7" type="ORF">TIFTF001_019055</name>
</gene>
<reference evidence="7" key="1">
    <citation type="submission" date="2023-07" db="EMBL/GenBank/DDBJ databases">
        <title>draft genome sequence of fig (Ficus carica).</title>
        <authorList>
            <person name="Takahashi T."/>
            <person name="Nishimura K."/>
        </authorList>
    </citation>
    <scope>NUCLEOTIDE SEQUENCE</scope>
</reference>
<feature type="transmembrane region" description="Helical" evidence="6">
    <location>
        <begin position="254"/>
        <end position="272"/>
    </location>
</feature>
<evidence type="ECO:0000256" key="6">
    <source>
        <dbReference type="SAM" id="Phobius"/>
    </source>
</evidence>
<protein>
    <submittedName>
        <fullName evidence="7">Uncharacterized protein</fullName>
    </submittedName>
</protein>
<dbReference type="GO" id="GO:0015086">
    <property type="term" value="F:cadmium ion transmembrane transporter activity"/>
    <property type="evidence" value="ECO:0007669"/>
    <property type="project" value="TreeGrafter"/>
</dbReference>
<evidence type="ECO:0000256" key="2">
    <source>
        <dbReference type="ARBA" id="ARBA00009965"/>
    </source>
</evidence>